<dbReference type="Pfam" id="PF00696">
    <property type="entry name" value="AA_kinase"/>
    <property type="match status" value="1"/>
</dbReference>
<evidence type="ECO:0000256" key="3">
    <source>
        <dbReference type="ARBA" id="ARBA00004986"/>
    </source>
</evidence>
<evidence type="ECO:0000256" key="1">
    <source>
        <dbReference type="ARBA" id="ARBA00003121"/>
    </source>
</evidence>
<organism evidence="19 20">
    <name type="scientific">Planococcus lenghuensis</name>
    <dbReference type="NCBI Taxonomy" id="2213202"/>
    <lineage>
        <taxon>Bacteria</taxon>
        <taxon>Bacillati</taxon>
        <taxon>Bacillota</taxon>
        <taxon>Bacilli</taxon>
        <taxon>Bacillales</taxon>
        <taxon>Caryophanaceae</taxon>
        <taxon>Planococcus</taxon>
    </lineage>
</organism>
<proteinExistence type="inferred from homology"/>
<dbReference type="GO" id="GO:0009090">
    <property type="term" value="P:homoserine biosynthetic process"/>
    <property type="evidence" value="ECO:0007669"/>
    <property type="project" value="TreeGrafter"/>
</dbReference>
<feature type="binding site" evidence="14">
    <location>
        <position position="183"/>
    </location>
    <ligand>
        <name>ATP</name>
        <dbReference type="ChEBI" id="CHEBI:30616"/>
    </ligand>
</feature>
<dbReference type="InterPro" id="IPR001341">
    <property type="entry name" value="Asp_kinase"/>
</dbReference>
<dbReference type="GO" id="GO:0004072">
    <property type="term" value="F:aspartate kinase activity"/>
    <property type="evidence" value="ECO:0007669"/>
    <property type="project" value="UniProtKB-EC"/>
</dbReference>
<dbReference type="SUPFAM" id="SSF55021">
    <property type="entry name" value="ACT-like"/>
    <property type="match status" value="2"/>
</dbReference>
<dbReference type="CDD" id="cd04261">
    <property type="entry name" value="AAK_AKii-LysC-BS"/>
    <property type="match status" value="1"/>
</dbReference>
<keyword evidence="6 16" id="KW-0028">Amino-acid biosynthesis</keyword>
<dbReference type="GO" id="GO:0005524">
    <property type="term" value="F:ATP binding"/>
    <property type="evidence" value="ECO:0007669"/>
    <property type="project" value="UniProtKB-KW"/>
</dbReference>
<keyword evidence="20" id="KW-1185">Reference proteome</keyword>
<evidence type="ECO:0000259" key="17">
    <source>
        <dbReference type="Pfam" id="PF00696"/>
    </source>
</evidence>
<dbReference type="CDD" id="cd04923">
    <property type="entry name" value="ACT_AK-LysC-DapG-like_2"/>
    <property type="match status" value="1"/>
</dbReference>
<evidence type="ECO:0000256" key="12">
    <source>
        <dbReference type="ARBA" id="ARBA00023154"/>
    </source>
</evidence>
<dbReference type="GO" id="GO:0019877">
    <property type="term" value="P:diaminopimelate biosynthetic process"/>
    <property type="evidence" value="ECO:0007669"/>
    <property type="project" value="UniProtKB-KW"/>
</dbReference>
<dbReference type="InterPro" id="IPR001048">
    <property type="entry name" value="Asp/Glu/Uridylate_kinase"/>
</dbReference>
<dbReference type="UniPathway" id="UPA00051">
    <property type="reaction ID" value="UER00462"/>
</dbReference>
<dbReference type="PANTHER" id="PTHR21499:SF68">
    <property type="entry name" value="ASPARTOKINASE 2"/>
    <property type="match status" value="1"/>
</dbReference>
<evidence type="ECO:0000259" key="18">
    <source>
        <dbReference type="Pfam" id="PF22468"/>
    </source>
</evidence>
<dbReference type="PANTHER" id="PTHR21499">
    <property type="entry name" value="ASPARTATE KINASE"/>
    <property type="match status" value="1"/>
</dbReference>
<dbReference type="GO" id="GO:0009089">
    <property type="term" value="P:lysine biosynthetic process via diaminopimelate"/>
    <property type="evidence" value="ECO:0007669"/>
    <property type="project" value="UniProtKB-UniPathway"/>
</dbReference>
<comment type="catalytic activity">
    <reaction evidence="13 15">
        <text>L-aspartate + ATP = 4-phospho-L-aspartate + ADP</text>
        <dbReference type="Rhea" id="RHEA:23776"/>
        <dbReference type="ChEBI" id="CHEBI:29991"/>
        <dbReference type="ChEBI" id="CHEBI:30616"/>
        <dbReference type="ChEBI" id="CHEBI:57535"/>
        <dbReference type="ChEBI" id="CHEBI:456216"/>
        <dbReference type="EC" id="2.7.2.4"/>
    </reaction>
</comment>
<dbReference type="EC" id="2.7.2.4" evidence="15"/>
<comment type="similarity">
    <text evidence="5 15">Belongs to the aspartokinase family.</text>
</comment>
<evidence type="ECO:0000256" key="10">
    <source>
        <dbReference type="ARBA" id="ARBA00022840"/>
    </source>
</evidence>
<dbReference type="Gene3D" id="3.40.1160.10">
    <property type="entry name" value="Acetylglutamate kinase-like"/>
    <property type="match status" value="1"/>
</dbReference>
<comment type="function">
    <text evidence="1">Catalyzes the phosphorylation of the beta-carboxyl group of aspartic acid with ATP to yield 4-phospho-L-aspartate, which is involved in the branched biosynthetic pathway leading to the biosynthesis of amino acids threonine, isoleucine and methionine.</text>
</comment>
<evidence type="ECO:0000256" key="7">
    <source>
        <dbReference type="ARBA" id="ARBA00022679"/>
    </source>
</evidence>
<keyword evidence="8 14" id="KW-0547">Nucleotide-binding</keyword>
<dbReference type="Pfam" id="PF22468">
    <property type="entry name" value="ACT_9"/>
    <property type="match status" value="1"/>
</dbReference>
<evidence type="ECO:0000256" key="14">
    <source>
        <dbReference type="PIRSR" id="PIRSR000726-1"/>
    </source>
</evidence>
<feature type="binding site" evidence="14">
    <location>
        <position position="47"/>
    </location>
    <ligand>
        <name>substrate</name>
    </ligand>
</feature>
<dbReference type="InterPro" id="IPR036393">
    <property type="entry name" value="AceGlu_kinase-like_sf"/>
</dbReference>
<dbReference type="AlphaFoldDB" id="A0A1Q2KY90"/>
<dbReference type="OrthoDB" id="9799110at2"/>
<dbReference type="InterPro" id="IPR018042">
    <property type="entry name" value="Aspartate_kinase_CS"/>
</dbReference>
<dbReference type="SUPFAM" id="SSF53633">
    <property type="entry name" value="Carbamate kinase-like"/>
    <property type="match status" value="1"/>
</dbReference>
<evidence type="ECO:0000256" key="13">
    <source>
        <dbReference type="ARBA" id="ARBA00047872"/>
    </source>
</evidence>
<dbReference type="GO" id="GO:0005829">
    <property type="term" value="C:cytosol"/>
    <property type="evidence" value="ECO:0007669"/>
    <property type="project" value="TreeGrafter"/>
</dbReference>
<dbReference type="InterPro" id="IPR054352">
    <property type="entry name" value="ACT_Aspartokinase"/>
</dbReference>
<feature type="binding site" evidence="14">
    <location>
        <begin position="7"/>
        <end position="10"/>
    </location>
    <ligand>
        <name>ATP</name>
        <dbReference type="ChEBI" id="CHEBI:30616"/>
    </ligand>
</feature>
<accession>A0A1Q2KY90</accession>
<dbReference type="NCBIfam" id="NF005154">
    <property type="entry name" value="PRK06635.1-2"/>
    <property type="match status" value="1"/>
</dbReference>
<evidence type="ECO:0000313" key="19">
    <source>
        <dbReference type="EMBL" id="AQQ53096.1"/>
    </source>
</evidence>
<evidence type="ECO:0000256" key="9">
    <source>
        <dbReference type="ARBA" id="ARBA00022777"/>
    </source>
</evidence>
<evidence type="ECO:0000256" key="4">
    <source>
        <dbReference type="ARBA" id="ARBA00005139"/>
    </source>
</evidence>
<name>A0A1Q2KY90_9BACL</name>
<evidence type="ECO:0000256" key="2">
    <source>
        <dbReference type="ARBA" id="ARBA00004766"/>
    </source>
</evidence>
<feature type="domain" description="Aspartate/glutamate/uridylate kinase" evidence="17">
    <location>
        <begin position="2"/>
        <end position="227"/>
    </location>
</feature>
<comment type="pathway">
    <text evidence="3 16">Amino-acid biosynthesis; L-methionine biosynthesis via de novo pathway; L-homoserine from L-aspartate: step 1/3.</text>
</comment>
<evidence type="ECO:0000256" key="6">
    <source>
        <dbReference type="ARBA" id="ARBA00022605"/>
    </source>
</evidence>
<dbReference type="NCBIfam" id="NF005161">
    <property type="entry name" value="PRK06635.2-5"/>
    <property type="match status" value="1"/>
</dbReference>
<dbReference type="PROSITE" id="PS00324">
    <property type="entry name" value="ASPARTOKINASE"/>
    <property type="match status" value="1"/>
</dbReference>
<dbReference type="RefSeq" id="WP_077588979.1">
    <property type="nucleotide sequence ID" value="NZ_CP019640.1"/>
</dbReference>
<keyword evidence="9 15" id="KW-0418">Kinase</keyword>
<dbReference type="UniPathway" id="UPA00050">
    <property type="reaction ID" value="UER00461"/>
</dbReference>
<dbReference type="UniPathway" id="UPA00034">
    <property type="reaction ID" value="UER00015"/>
</dbReference>
<gene>
    <name evidence="19" type="ORF">B0X71_08310</name>
</gene>
<comment type="pathway">
    <text evidence="4 16">Amino-acid biosynthesis; L-threonine biosynthesis; L-threonine from L-aspartate: step 1/5.</text>
</comment>
<evidence type="ECO:0000256" key="8">
    <source>
        <dbReference type="ARBA" id="ARBA00022741"/>
    </source>
</evidence>
<dbReference type="NCBIfam" id="NF005155">
    <property type="entry name" value="PRK06635.1-4"/>
    <property type="match status" value="1"/>
</dbReference>
<protein>
    <recommendedName>
        <fullName evidence="15">Aspartokinase</fullName>
        <ecNumber evidence="15">2.7.2.4</ecNumber>
    </recommendedName>
</protein>
<dbReference type="InterPro" id="IPR041740">
    <property type="entry name" value="AKii-LysC-BS"/>
</dbReference>
<evidence type="ECO:0000256" key="11">
    <source>
        <dbReference type="ARBA" id="ARBA00022915"/>
    </source>
</evidence>
<dbReference type="KEGG" id="pmar:B0X71_08310"/>
<dbReference type="PIRSF" id="PIRSF000726">
    <property type="entry name" value="Asp_kin"/>
    <property type="match status" value="1"/>
</dbReference>
<dbReference type="GO" id="GO:0009088">
    <property type="term" value="P:threonine biosynthetic process"/>
    <property type="evidence" value="ECO:0007669"/>
    <property type="project" value="UniProtKB-UniPathway"/>
</dbReference>
<keyword evidence="7 15" id="KW-0808">Transferase</keyword>
<evidence type="ECO:0000313" key="20">
    <source>
        <dbReference type="Proteomes" id="UP000188184"/>
    </source>
</evidence>
<feature type="binding site" evidence="14">
    <location>
        <position position="74"/>
    </location>
    <ligand>
        <name>substrate</name>
    </ligand>
</feature>
<evidence type="ECO:0000256" key="5">
    <source>
        <dbReference type="ARBA" id="ARBA00010122"/>
    </source>
</evidence>
<dbReference type="Gene3D" id="3.30.70.260">
    <property type="match status" value="2"/>
</dbReference>
<feature type="binding site" evidence="14">
    <location>
        <position position="178"/>
    </location>
    <ligand>
        <name>ATP</name>
        <dbReference type="ChEBI" id="CHEBI:30616"/>
    </ligand>
</feature>
<sequence length="400" mass="44452">MKRRVLKFGGTSVASIDKIKAIAEYLKDRTARDEQLVVVVSAMGKTTDELLKTVSSITKTPKEQDLAVLLTTGEQQTISYLSIMLNDLDVAAKPLTGFQAGIETVGHHLKSKISKINTDYFEQLFEIHDVLIVAGFQGFNTDGEITTLGRGGSDTTAVALAAALESPCEIYTDVAGVYSTDPRIYPEARRLEEVSYEEMMEMSALGAGVLVTRSVEIAKNYNIPIYLGKTLSDERGTWVMARTEMLEKKAVTGVALDKDMIHVTLTYPQYDTVLLDNTFMYLEQEEINVDMISQITNNDGLQLSFTMKDTEETQIQKIFSKLQEVYPDLYVKIEDRFVKVSVIGSGMRDMTGVASKVFRTLIEANVPFYQVTTSEISISYVVDADNGEHAARLLCGRFDL</sequence>
<comment type="pathway">
    <text evidence="2 16">Amino-acid biosynthesis; L-lysine biosynthesis via DAP pathway; (S)-tetrahydrodipicolinate from L-aspartate: step 1/4.</text>
</comment>
<dbReference type="InterPro" id="IPR005260">
    <property type="entry name" value="Asp_kin_monofn"/>
</dbReference>
<feature type="binding site" evidence="14">
    <location>
        <begin position="172"/>
        <end position="173"/>
    </location>
    <ligand>
        <name>ATP</name>
        <dbReference type="ChEBI" id="CHEBI:30616"/>
    </ligand>
</feature>
<evidence type="ECO:0000256" key="15">
    <source>
        <dbReference type="RuleBase" id="RU003448"/>
    </source>
</evidence>
<dbReference type="NCBIfam" id="TIGR00657">
    <property type="entry name" value="asp_kinases"/>
    <property type="match status" value="1"/>
</dbReference>
<keyword evidence="11" id="KW-0220">Diaminopimelate biosynthesis</keyword>
<feature type="domain" description="Aspartokinase ACT" evidence="18">
    <location>
        <begin position="340"/>
        <end position="398"/>
    </location>
</feature>
<keyword evidence="10 14" id="KW-0067">ATP-binding</keyword>
<dbReference type="Proteomes" id="UP000188184">
    <property type="component" value="Chromosome"/>
</dbReference>
<dbReference type="EMBL" id="CP019640">
    <property type="protein sequence ID" value="AQQ53096.1"/>
    <property type="molecule type" value="Genomic_DNA"/>
</dbReference>
<dbReference type="InterPro" id="IPR045865">
    <property type="entry name" value="ACT-like_dom_sf"/>
</dbReference>
<evidence type="ECO:0000256" key="16">
    <source>
        <dbReference type="RuleBase" id="RU004249"/>
    </source>
</evidence>
<keyword evidence="12" id="KW-0457">Lysine biosynthesis</keyword>
<reference evidence="19 20" key="1">
    <citation type="submission" date="2017-02" db="EMBL/GenBank/DDBJ databases">
        <title>The complete genomic sequence of a novel cold adapted crude oil-degrading bacterium Planococcus qaidamina Y42.</title>
        <authorList>
            <person name="Yang R."/>
        </authorList>
    </citation>
    <scope>NUCLEOTIDE SEQUENCE [LARGE SCALE GENOMIC DNA]</scope>
    <source>
        <strain evidence="19 20">Y42</strain>
    </source>
</reference>